<evidence type="ECO:0000256" key="3">
    <source>
        <dbReference type="ARBA" id="ARBA00023163"/>
    </source>
</evidence>
<keyword evidence="1" id="KW-0805">Transcription regulation</keyword>
<dbReference type="PANTHER" id="PTHR43537">
    <property type="entry name" value="TRANSCRIPTIONAL REGULATOR, GNTR FAMILY"/>
    <property type="match status" value="1"/>
</dbReference>
<evidence type="ECO:0000256" key="1">
    <source>
        <dbReference type="ARBA" id="ARBA00023015"/>
    </source>
</evidence>
<dbReference type="EMBL" id="PXYW01000008">
    <property type="protein sequence ID" value="PSR34564.1"/>
    <property type="molecule type" value="Genomic_DNA"/>
</dbReference>
<dbReference type="Pfam" id="PF00392">
    <property type="entry name" value="GntR"/>
    <property type="match status" value="1"/>
</dbReference>
<dbReference type="Gene3D" id="1.10.10.10">
    <property type="entry name" value="Winged helix-like DNA-binding domain superfamily/Winged helix DNA-binding domain"/>
    <property type="match status" value="1"/>
</dbReference>
<dbReference type="SUPFAM" id="SSF46785">
    <property type="entry name" value="Winged helix' DNA-binding domain"/>
    <property type="match status" value="1"/>
</dbReference>
<proteinExistence type="predicted"/>
<dbReference type="GO" id="GO:0003700">
    <property type="term" value="F:DNA-binding transcription factor activity"/>
    <property type="evidence" value="ECO:0007669"/>
    <property type="project" value="InterPro"/>
</dbReference>
<organism evidence="5 6">
    <name type="scientific">Sulfobacillus benefaciens</name>
    <dbReference type="NCBI Taxonomy" id="453960"/>
    <lineage>
        <taxon>Bacteria</taxon>
        <taxon>Bacillati</taxon>
        <taxon>Bacillota</taxon>
        <taxon>Clostridia</taxon>
        <taxon>Eubacteriales</taxon>
        <taxon>Clostridiales Family XVII. Incertae Sedis</taxon>
        <taxon>Sulfobacillus</taxon>
    </lineage>
</organism>
<evidence type="ECO:0000313" key="6">
    <source>
        <dbReference type="Proteomes" id="UP000242972"/>
    </source>
</evidence>
<dbReference type="CDD" id="cd07377">
    <property type="entry name" value="WHTH_GntR"/>
    <property type="match status" value="1"/>
</dbReference>
<reference evidence="5 6" key="1">
    <citation type="journal article" date="2014" name="BMC Genomics">
        <title>Comparison of environmental and isolate Sulfobacillus genomes reveals diverse carbon, sulfur, nitrogen, and hydrogen metabolisms.</title>
        <authorList>
            <person name="Justice N.B."/>
            <person name="Norman A."/>
            <person name="Brown C.T."/>
            <person name="Singh A."/>
            <person name="Thomas B.C."/>
            <person name="Banfield J.F."/>
        </authorList>
    </citation>
    <scope>NUCLEOTIDE SEQUENCE [LARGE SCALE GENOMIC DNA]</scope>
    <source>
        <strain evidence="5">AMDSBA4</strain>
    </source>
</reference>
<dbReference type="InterPro" id="IPR011711">
    <property type="entry name" value="GntR_C"/>
</dbReference>
<evidence type="ECO:0000313" key="5">
    <source>
        <dbReference type="EMBL" id="PSR34564.1"/>
    </source>
</evidence>
<dbReference type="PANTHER" id="PTHR43537:SF24">
    <property type="entry name" value="GLUCONATE OPERON TRANSCRIPTIONAL REPRESSOR"/>
    <property type="match status" value="1"/>
</dbReference>
<protein>
    <submittedName>
        <fullName evidence="5">GntR family transcriptional regulator</fullName>
    </submittedName>
</protein>
<keyword evidence="2" id="KW-0238">DNA-binding</keyword>
<sequence>MKPKQYETKKDYILESLKDRILSGTFGPGVHLKTRQIAEEYGTSEIPVREALSQLASMGLVRIIPHVGAITSSLSSHDLKEIFQIRETLESLAVRLAVPQLTDDDITQIADIAKTLEDAVAEGDAPDRLNYLNRQFHMQIYQHCDNQRLIHIIDDLWNHATRYPGPLTGNNPETRQSLQDHQDIVAALKERDAETAELVTLTHKRRAMRRIIQKTEQEELRTRIETEGSVLE</sequence>
<dbReference type="InterPro" id="IPR036388">
    <property type="entry name" value="WH-like_DNA-bd_sf"/>
</dbReference>
<dbReference type="InterPro" id="IPR008920">
    <property type="entry name" value="TF_FadR/GntR_C"/>
</dbReference>
<dbReference type="SMART" id="SM00895">
    <property type="entry name" value="FCD"/>
    <property type="match status" value="1"/>
</dbReference>
<keyword evidence="3" id="KW-0804">Transcription</keyword>
<accession>A0A2T2XJ90</accession>
<dbReference type="AlphaFoldDB" id="A0A2T2XJ90"/>
<name>A0A2T2XJ90_9FIRM</name>
<dbReference type="InterPro" id="IPR036390">
    <property type="entry name" value="WH_DNA-bd_sf"/>
</dbReference>
<dbReference type="Pfam" id="PF07729">
    <property type="entry name" value="FCD"/>
    <property type="match status" value="1"/>
</dbReference>
<feature type="domain" description="HTH gntR-type" evidence="4">
    <location>
        <begin position="7"/>
        <end position="74"/>
    </location>
</feature>
<dbReference type="SUPFAM" id="SSF48008">
    <property type="entry name" value="GntR ligand-binding domain-like"/>
    <property type="match status" value="1"/>
</dbReference>
<dbReference type="InterPro" id="IPR000524">
    <property type="entry name" value="Tscrpt_reg_HTH_GntR"/>
</dbReference>
<evidence type="ECO:0000259" key="4">
    <source>
        <dbReference type="PROSITE" id="PS50949"/>
    </source>
</evidence>
<gene>
    <name evidence="5" type="ORF">C7B46_05100</name>
</gene>
<evidence type="ECO:0000256" key="2">
    <source>
        <dbReference type="ARBA" id="ARBA00023125"/>
    </source>
</evidence>
<dbReference type="SMART" id="SM00345">
    <property type="entry name" value="HTH_GNTR"/>
    <property type="match status" value="1"/>
</dbReference>
<comment type="caution">
    <text evidence="5">The sequence shown here is derived from an EMBL/GenBank/DDBJ whole genome shotgun (WGS) entry which is preliminary data.</text>
</comment>
<dbReference type="PROSITE" id="PS50949">
    <property type="entry name" value="HTH_GNTR"/>
    <property type="match status" value="1"/>
</dbReference>
<dbReference type="GO" id="GO:0003677">
    <property type="term" value="F:DNA binding"/>
    <property type="evidence" value="ECO:0007669"/>
    <property type="project" value="UniProtKB-KW"/>
</dbReference>
<dbReference type="Proteomes" id="UP000242972">
    <property type="component" value="Unassembled WGS sequence"/>
</dbReference>
<dbReference type="Gene3D" id="1.20.120.530">
    <property type="entry name" value="GntR ligand-binding domain-like"/>
    <property type="match status" value="1"/>
</dbReference>